<sequence>MWCACKKENSSNGKAETNVWHRDDWIMKSEVKLLGAWPSPFVMRARIALNIKSVEYEFLEEKLESKSQLLLQSNPIYKKIPVLIHRDKPINESLIIVQYVDETWSSTSPILPPHPYDRAIARFWVAYIDEKWYPTMRSIRGAQVEDEKKRLIEEVREGLVLLEDVFKECSKGKAFFGGDQIGFLDIALGGFLGWIRVIEISNGVKFLDRSNTPGLLKWAESFCAHAAVKHVMPETRKLIEFAKTLKR</sequence>
<evidence type="ECO:0000256" key="1">
    <source>
        <dbReference type="ARBA" id="ARBA00012452"/>
    </source>
</evidence>
<dbReference type="EC" id="2.5.1.18" evidence="1"/>
<dbReference type="EMBL" id="JAYKXN010000001">
    <property type="protein sequence ID" value="KAK7317550.1"/>
    <property type="molecule type" value="Genomic_DNA"/>
</dbReference>
<dbReference type="InterPro" id="IPR045073">
    <property type="entry name" value="Omega/Tau-like"/>
</dbReference>
<dbReference type="InterPro" id="IPR010987">
    <property type="entry name" value="Glutathione-S-Trfase_C-like"/>
</dbReference>
<keyword evidence="3" id="KW-0808">Transferase</keyword>
<evidence type="ECO:0000259" key="7">
    <source>
        <dbReference type="PROSITE" id="PS50405"/>
    </source>
</evidence>
<feature type="domain" description="GST C-terminal" evidence="7">
    <location>
        <begin position="114"/>
        <end position="245"/>
    </location>
</feature>
<organism evidence="8 9">
    <name type="scientific">Clitoria ternatea</name>
    <name type="common">Butterfly pea</name>
    <dbReference type="NCBI Taxonomy" id="43366"/>
    <lineage>
        <taxon>Eukaryota</taxon>
        <taxon>Viridiplantae</taxon>
        <taxon>Streptophyta</taxon>
        <taxon>Embryophyta</taxon>
        <taxon>Tracheophyta</taxon>
        <taxon>Spermatophyta</taxon>
        <taxon>Magnoliopsida</taxon>
        <taxon>eudicotyledons</taxon>
        <taxon>Gunneridae</taxon>
        <taxon>Pentapetalae</taxon>
        <taxon>rosids</taxon>
        <taxon>fabids</taxon>
        <taxon>Fabales</taxon>
        <taxon>Fabaceae</taxon>
        <taxon>Papilionoideae</taxon>
        <taxon>50 kb inversion clade</taxon>
        <taxon>NPAAA clade</taxon>
        <taxon>indigoferoid/millettioid clade</taxon>
        <taxon>Phaseoleae</taxon>
        <taxon>Clitoria</taxon>
    </lineage>
</organism>
<dbReference type="GO" id="GO:0005737">
    <property type="term" value="C:cytoplasm"/>
    <property type="evidence" value="ECO:0007669"/>
    <property type="project" value="TreeGrafter"/>
</dbReference>
<dbReference type="PANTHER" id="PTHR11260:SF615">
    <property type="entry name" value="GLUTATHIONE S-TRANSFERASE U17"/>
    <property type="match status" value="1"/>
</dbReference>
<keyword evidence="2" id="KW-0216">Detoxification</keyword>
<dbReference type="PROSITE" id="PS50405">
    <property type="entry name" value="GST_CTER"/>
    <property type="match status" value="1"/>
</dbReference>
<reference evidence="8 9" key="1">
    <citation type="submission" date="2024-01" db="EMBL/GenBank/DDBJ databases">
        <title>The genomes of 5 underutilized Papilionoideae crops provide insights into root nodulation and disease resistance.</title>
        <authorList>
            <person name="Yuan L."/>
        </authorList>
    </citation>
    <scope>NUCLEOTIDE SEQUENCE [LARGE SCALE GENOMIC DNA]</scope>
    <source>
        <strain evidence="8">LY-2023</strain>
        <tissue evidence="8">Leaf</tissue>
    </source>
</reference>
<dbReference type="InterPro" id="IPR004045">
    <property type="entry name" value="Glutathione_S-Trfase_N"/>
</dbReference>
<evidence type="ECO:0000256" key="2">
    <source>
        <dbReference type="ARBA" id="ARBA00022575"/>
    </source>
</evidence>
<dbReference type="InterPro" id="IPR036249">
    <property type="entry name" value="Thioredoxin-like_sf"/>
</dbReference>
<evidence type="ECO:0000259" key="6">
    <source>
        <dbReference type="PROSITE" id="PS50404"/>
    </source>
</evidence>
<dbReference type="Pfam" id="PF02798">
    <property type="entry name" value="GST_N"/>
    <property type="match status" value="1"/>
</dbReference>
<dbReference type="Gene3D" id="1.20.1050.10">
    <property type="match status" value="1"/>
</dbReference>
<dbReference type="PROSITE" id="PS50404">
    <property type="entry name" value="GST_NTER"/>
    <property type="match status" value="1"/>
</dbReference>
<dbReference type="SUPFAM" id="SSF47616">
    <property type="entry name" value="GST C-terminal domain-like"/>
    <property type="match status" value="1"/>
</dbReference>
<dbReference type="GO" id="GO:0006749">
    <property type="term" value="P:glutathione metabolic process"/>
    <property type="evidence" value="ECO:0007669"/>
    <property type="project" value="InterPro"/>
</dbReference>
<comment type="similarity">
    <text evidence="4">Belongs to the GST superfamily. Tau family.</text>
</comment>
<proteinExistence type="inferred from homology"/>
<dbReference type="SFLD" id="SFLDG01152">
    <property type="entry name" value="Main.3:_Omega-_and_Tau-like"/>
    <property type="match status" value="1"/>
</dbReference>
<dbReference type="CDD" id="cd03058">
    <property type="entry name" value="GST_N_Tau"/>
    <property type="match status" value="1"/>
</dbReference>
<dbReference type="InterPro" id="IPR045074">
    <property type="entry name" value="GST_C_Tau"/>
</dbReference>
<evidence type="ECO:0000313" key="8">
    <source>
        <dbReference type="EMBL" id="KAK7317550.1"/>
    </source>
</evidence>
<dbReference type="Pfam" id="PF00043">
    <property type="entry name" value="GST_C"/>
    <property type="match status" value="1"/>
</dbReference>
<dbReference type="CDD" id="cd03185">
    <property type="entry name" value="GST_C_Tau"/>
    <property type="match status" value="1"/>
</dbReference>
<dbReference type="FunFam" id="3.40.30.10:FF:000044">
    <property type="entry name" value="Glutathione S-transferase GSTU6"/>
    <property type="match status" value="1"/>
</dbReference>
<evidence type="ECO:0000313" key="9">
    <source>
        <dbReference type="Proteomes" id="UP001359559"/>
    </source>
</evidence>
<dbReference type="SFLD" id="SFLDG00358">
    <property type="entry name" value="Main_(cytGST)"/>
    <property type="match status" value="1"/>
</dbReference>
<evidence type="ECO:0000256" key="4">
    <source>
        <dbReference type="ARBA" id="ARBA00025743"/>
    </source>
</evidence>
<dbReference type="GO" id="GO:0004364">
    <property type="term" value="F:glutathione transferase activity"/>
    <property type="evidence" value="ECO:0007669"/>
    <property type="project" value="UniProtKB-EC"/>
</dbReference>
<comment type="caution">
    <text evidence="8">The sequence shown here is derived from an EMBL/GenBank/DDBJ whole genome shotgun (WGS) entry which is preliminary data.</text>
</comment>
<evidence type="ECO:0000256" key="3">
    <source>
        <dbReference type="ARBA" id="ARBA00022679"/>
    </source>
</evidence>
<dbReference type="Proteomes" id="UP001359559">
    <property type="component" value="Unassembled WGS sequence"/>
</dbReference>
<dbReference type="SUPFAM" id="SSF52833">
    <property type="entry name" value="Thioredoxin-like"/>
    <property type="match status" value="1"/>
</dbReference>
<dbReference type="PANTHER" id="PTHR11260">
    <property type="entry name" value="GLUTATHIONE S-TRANSFERASE, GST, SUPERFAMILY, GST DOMAIN CONTAINING"/>
    <property type="match status" value="1"/>
</dbReference>
<dbReference type="SFLD" id="SFLDS00019">
    <property type="entry name" value="Glutathione_Transferase_(cytos"/>
    <property type="match status" value="1"/>
</dbReference>
<dbReference type="InterPro" id="IPR004046">
    <property type="entry name" value="GST_C"/>
</dbReference>
<dbReference type="GO" id="GO:0009407">
    <property type="term" value="P:toxin catabolic process"/>
    <property type="evidence" value="ECO:0007669"/>
    <property type="project" value="UniProtKB-ARBA"/>
</dbReference>
<gene>
    <name evidence="8" type="ORF">RJT34_01889</name>
</gene>
<comment type="catalytic activity">
    <reaction evidence="5">
        <text>RX + glutathione = an S-substituted glutathione + a halide anion + H(+)</text>
        <dbReference type="Rhea" id="RHEA:16437"/>
        <dbReference type="ChEBI" id="CHEBI:15378"/>
        <dbReference type="ChEBI" id="CHEBI:16042"/>
        <dbReference type="ChEBI" id="CHEBI:17792"/>
        <dbReference type="ChEBI" id="CHEBI:57925"/>
        <dbReference type="ChEBI" id="CHEBI:90779"/>
        <dbReference type="EC" id="2.5.1.18"/>
    </reaction>
</comment>
<accession>A0AAN9KH60</accession>
<dbReference type="FunFam" id="1.20.1050.10:FF:000016">
    <property type="entry name" value="Glutathione S-transferase U9"/>
    <property type="match status" value="1"/>
</dbReference>
<protein>
    <recommendedName>
        <fullName evidence="1">glutathione transferase</fullName>
        <ecNumber evidence="1">2.5.1.18</ecNumber>
    </recommendedName>
</protein>
<dbReference type="Gene3D" id="3.40.30.10">
    <property type="entry name" value="Glutaredoxin"/>
    <property type="match status" value="1"/>
</dbReference>
<evidence type="ECO:0000256" key="5">
    <source>
        <dbReference type="ARBA" id="ARBA00047960"/>
    </source>
</evidence>
<keyword evidence="9" id="KW-1185">Reference proteome</keyword>
<dbReference type="InterPro" id="IPR040079">
    <property type="entry name" value="Glutathione_S-Trfase"/>
</dbReference>
<feature type="domain" description="GST N-terminal" evidence="6">
    <location>
        <begin position="29"/>
        <end position="108"/>
    </location>
</feature>
<dbReference type="InterPro" id="IPR036282">
    <property type="entry name" value="Glutathione-S-Trfase_C_sf"/>
</dbReference>
<dbReference type="AlphaFoldDB" id="A0AAN9KH60"/>
<name>A0AAN9KH60_CLITE</name>